<sequence length="172" mass="19284">MRERLRRTYLNLGTGELTATAVFVIGAVFAVQPKLIGTEQIALWAALGPLVLILLQAGCYWLLARGWLLERPAPQPVVSLYRVLRILDPIALLAGLILIVAFWPARIGVAILVVAIWLFGLVEYVNYYVVRLSYPLARWFTEVGAWRTPRLVIDLFGERVSPSSSDRRSPRG</sequence>
<protein>
    <submittedName>
        <fullName evidence="2">Uncharacterized protein</fullName>
    </submittedName>
</protein>
<reference evidence="3" key="1">
    <citation type="submission" date="2017-02" db="EMBL/GenBank/DDBJ databases">
        <title>Tessaracoccus aquaemaris sp. nov., isolated from the intestine of a Korean rockfish, Sebastes schlegelii, in a marine aquaculture pond.</title>
        <authorList>
            <person name="Tak E.J."/>
            <person name="Bae J.-W."/>
        </authorList>
    </citation>
    <scope>NUCLEOTIDE SEQUENCE [LARGE SCALE GENOMIC DNA]</scope>
    <source>
        <strain evidence="3">NSG39</strain>
    </source>
</reference>
<proteinExistence type="predicted"/>
<dbReference type="OrthoDB" id="3729710at2"/>
<evidence type="ECO:0000313" key="2">
    <source>
        <dbReference type="EMBL" id="AQP49109.1"/>
    </source>
</evidence>
<dbReference type="Proteomes" id="UP000188145">
    <property type="component" value="Chromosome"/>
</dbReference>
<keyword evidence="1" id="KW-0812">Transmembrane</keyword>
<keyword evidence="1" id="KW-1133">Transmembrane helix</keyword>
<dbReference type="KEGG" id="tes:BW730_00315"/>
<accession>A0A1Q2CSL1</accession>
<organism evidence="2 3">
    <name type="scientific">Tessaracoccus aquimaris</name>
    <dbReference type="NCBI Taxonomy" id="1332264"/>
    <lineage>
        <taxon>Bacteria</taxon>
        <taxon>Bacillati</taxon>
        <taxon>Actinomycetota</taxon>
        <taxon>Actinomycetes</taxon>
        <taxon>Propionibacteriales</taxon>
        <taxon>Propionibacteriaceae</taxon>
        <taxon>Tessaracoccus</taxon>
    </lineage>
</organism>
<evidence type="ECO:0000313" key="3">
    <source>
        <dbReference type="Proteomes" id="UP000188145"/>
    </source>
</evidence>
<dbReference type="EMBL" id="CP019606">
    <property type="protein sequence ID" value="AQP49109.1"/>
    <property type="molecule type" value="Genomic_DNA"/>
</dbReference>
<feature type="transmembrane region" description="Helical" evidence="1">
    <location>
        <begin position="9"/>
        <end position="29"/>
    </location>
</feature>
<dbReference type="RefSeq" id="WP_077687464.1">
    <property type="nucleotide sequence ID" value="NZ_CP019606.1"/>
</dbReference>
<feature type="transmembrane region" description="Helical" evidence="1">
    <location>
        <begin position="41"/>
        <end position="63"/>
    </location>
</feature>
<keyword evidence="1" id="KW-0472">Membrane</keyword>
<gene>
    <name evidence="2" type="ORF">BW730_00315</name>
</gene>
<dbReference type="STRING" id="1332264.BW730_00315"/>
<evidence type="ECO:0000256" key="1">
    <source>
        <dbReference type="SAM" id="Phobius"/>
    </source>
</evidence>
<name>A0A1Q2CSL1_9ACTN</name>
<dbReference type="AlphaFoldDB" id="A0A1Q2CSL1"/>
<keyword evidence="3" id="KW-1185">Reference proteome</keyword>
<feature type="transmembrane region" description="Helical" evidence="1">
    <location>
        <begin position="109"/>
        <end position="130"/>
    </location>
</feature>
<feature type="transmembrane region" description="Helical" evidence="1">
    <location>
        <begin position="83"/>
        <end position="103"/>
    </location>
</feature>